<dbReference type="InterPro" id="IPR004446">
    <property type="entry name" value="Heptose_bisP_phosphatase"/>
</dbReference>
<keyword evidence="4" id="KW-0479">Metal-binding</keyword>
<dbReference type="PANTHER" id="PTHR42891">
    <property type="entry name" value="D-GLYCERO-BETA-D-MANNO-HEPTOSE-1,7-BISPHOSPHATE 7-PHOSPHATASE"/>
    <property type="match status" value="1"/>
</dbReference>
<dbReference type="Pfam" id="PF13344">
    <property type="entry name" value="Hydrolase_6"/>
    <property type="match status" value="1"/>
</dbReference>
<reference evidence="8" key="1">
    <citation type="journal article" date="2014" name="Front. Microbiol.">
        <title>High frequency of phylogenetically diverse reductive dehalogenase-homologous genes in deep subseafloor sedimentary metagenomes.</title>
        <authorList>
            <person name="Kawai M."/>
            <person name="Futagami T."/>
            <person name="Toyoda A."/>
            <person name="Takaki Y."/>
            <person name="Nishi S."/>
            <person name="Hori S."/>
            <person name="Arai W."/>
            <person name="Tsubouchi T."/>
            <person name="Morono Y."/>
            <person name="Uchiyama I."/>
            <person name="Ito T."/>
            <person name="Fujiyama A."/>
            <person name="Inagaki F."/>
            <person name="Takami H."/>
        </authorList>
    </citation>
    <scope>NUCLEOTIDE SEQUENCE</scope>
    <source>
        <strain evidence="8">Expedition CK06-06</strain>
    </source>
</reference>
<keyword evidence="6" id="KW-0119">Carbohydrate metabolism</keyword>
<comment type="caution">
    <text evidence="8">The sequence shown here is derived from an EMBL/GenBank/DDBJ whole genome shotgun (WGS) entry which is preliminary data.</text>
</comment>
<proteinExistence type="inferred from homology"/>
<dbReference type="NCBIfam" id="TIGR01656">
    <property type="entry name" value="Histidinol-ppas"/>
    <property type="match status" value="1"/>
</dbReference>
<dbReference type="InterPro" id="IPR006543">
    <property type="entry name" value="Histidinol-phos"/>
</dbReference>
<dbReference type="InterPro" id="IPR023214">
    <property type="entry name" value="HAD_sf"/>
</dbReference>
<dbReference type="AlphaFoldDB" id="X1CNA5"/>
<dbReference type="GO" id="GO:0016791">
    <property type="term" value="F:phosphatase activity"/>
    <property type="evidence" value="ECO:0007669"/>
    <property type="project" value="InterPro"/>
</dbReference>
<name>X1CNA5_9ZZZZ</name>
<evidence type="ECO:0000256" key="6">
    <source>
        <dbReference type="ARBA" id="ARBA00023277"/>
    </source>
</evidence>
<evidence type="ECO:0000256" key="3">
    <source>
        <dbReference type="ARBA" id="ARBA00022490"/>
    </source>
</evidence>
<dbReference type="GO" id="GO:0005737">
    <property type="term" value="C:cytoplasm"/>
    <property type="evidence" value="ECO:0007669"/>
    <property type="project" value="UniProtKB-SubCell"/>
</dbReference>
<evidence type="ECO:0000256" key="5">
    <source>
        <dbReference type="ARBA" id="ARBA00022801"/>
    </source>
</evidence>
<dbReference type="NCBIfam" id="TIGR01662">
    <property type="entry name" value="HAD-SF-IIIA"/>
    <property type="match status" value="1"/>
</dbReference>
<comment type="similarity">
    <text evidence="2">Belongs to the GmhB family.</text>
</comment>
<evidence type="ECO:0000256" key="2">
    <source>
        <dbReference type="ARBA" id="ARBA00005628"/>
    </source>
</evidence>
<keyword evidence="5" id="KW-0378">Hydrolase</keyword>
<dbReference type="InterPro" id="IPR006357">
    <property type="entry name" value="HAD-SF_hydro_IIA"/>
</dbReference>
<dbReference type="NCBIfam" id="TIGR00213">
    <property type="entry name" value="GmhB_yaeD"/>
    <property type="match status" value="1"/>
</dbReference>
<dbReference type="InterPro" id="IPR006549">
    <property type="entry name" value="HAD-SF_hydro_IIIA"/>
</dbReference>
<dbReference type="Gene3D" id="3.40.50.1000">
    <property type="entry name" value="HAD superfamily/HAD-like"/>
    <property type="match status" value="1"/>
</dbReference>
<organism evidence="8">
    <name type="scientific">marine sediment metagenome</name>
    <dbReference type="NCBI Taxonomy" id="412755"/>
    <lineage>
        <taxon>unclassified sequences</taxon>
        <taxon>metagenomes</taxon>
        <taxon>ecological metagenomes</taxon>
    </lineage>
</organism>
<evidence type="ECO:0000256" key="4">
    <source>
        <dbReference type="ARBA" id="ARBA00022723"/>
    </source>
</evidence>
<dbReference type="CDD" id="cd07503">
    <property type="entry name" value="HAD_HisB-N"/>
    <property type="match status" value="1"/>
</dbReference>
<dbReference type="Pfam" id="PF13242">
    <property type="entry name" value="Hydrolase_like"/>
    <property type="match status" value="1"/>
</dbReference>
<dbReference type="PIRSF" id="PIRSF004682">
    <property type="entry name" value="GmhB"/>
    <property type="match status" value="1"/>
</dbReference>
<dbReference type="InterPro" id="IPR036412">
    <property type="entry name" value="HAD-like_sf"/>
</dbReference>
<keyword evidence="3" id="KW-0963">Cytoplasm</keyword>
<evidence type="ECO:0000313" key="8">
    <source>
        <dbReference type="EMBL" id="GAG94427.1"/>
    </source>
</evidence>
<dbReference type="GO" id="GO:0005975">
    <property type="term" value="P:carbohydrate metabolic process"/>
    <property type="evidence" value="ECO:0007669"/>
    <property type="project" value="InterPro"/>
</dbReference>
<protein>
    <recommendedName>
        <fullName evidence="7">D,D-heptose 1,7-bisphosphate phosphatase</fullName>
    </recommendedName>
</protein>
<gene>
    <name evidence="8" type="ORF">S01H4_48822</name>
</gene>
<comment type="subcellular location">
    <subcellularLocation>
        <location evidence="1">Cytoplasm</location>
    </subcellularLocation>
</comment>
<evidence type="ECO:0000256" key="7">
    <source>
        <dbReference type="ARBA" id="ARBA00031828"/>
    </source>
</evidence>
<feature type="non-terminal residue" evidence="8">
    <location>
        <position position="150"/>
    </location>
</feature>
<dbReference type="EMBL" id="BART01027548">
    <property type="protein sequence ID" value="GAG94427.1"/>
    <property type="molecule type" value="Genomic_DNA"/>
</dbReference>
<dbReference type="GO" id="GO:0046872">
    <property type="term" value="F:metal ion binding"/>
    <property type="evidence" value="ECO:0007669"/>
    <property type="project" value="UniProtKB-KW"/>
</dbReference>
<dbReference type="PANTHER" id="PTHR42891:SF1">
    <property type="entry name" value="D-GLYCERO-BETA-D-MANNO-HEPTOSE-1,7-BISPHOSPHATE 7-PHOSPHATASE"/>
    <property type="match status" value="1"/>
</dbReference>
<evidence type="ECO:0000256" key="1">
    <source>
        <dbReference type="ARBA" id="ARBA00004496"/>
    </source>
</evidence>
<accession>X1CNA5</accession>
<dbReference type="SUPFAM" id="SSF56784">
    <property type="entry name" value="HAD-like"/>
    <property type="match status" value="1"/>
</dbReference>
<sequence>MNKAVFLDRDGVITKEPPYYAHKIDQLELIPKSAEAIRLLNKNGFKVIIVSNQSGVARGYYQEKDIEIYNRAMKKKLEEKNAYIDAIYYCPHHSEATIEKYKIDCDCRKPKPGMLRQAEKDLNLNLKRSFLVGDKMSDIEAGYRAGCKTI</sequence>